<dbReference type="AlphaFoldDB" id="A0AAW6RRB6"/>
<comment type="caution">
    <text evidence="1">The sequence shown here is derived from an EMBL/GenBank/DDBJ whole genome shotgun (WGS) entry which is preliminary data.</text>
</comment>
<name>A0AAW6RRB6_ACIJO</name>
<dbReference type="InterPro" id="IPR029470">
    <property type="entry name" value="PDDEXK_4"/>
</dbReference>
<protein>
    <submittedName>
        <fullName evidence="1">PD-(D/E)XK nuclease family protein</fullName>
    </submittedName>
</protein>
<gene>
    <name evidence="1" type="ORF">N7566_02255</name>
</gene>
<sequence>MDKPNIFKYATKELSQDAFIFWLLDHANPKYENVNQALKNCALSLISEFFKLENKKIPEKIEQFSLSKQYKNIDILLKINNFSIIIEDKTGTQSHGDQLTRYRNIIASEVGEENVLAIFFKTHDQSNYKKEIDDGFKIFSRDKLISVLNIYENVLSDIFNDFKDYINSIENEVNAFVHKEKWNHKNWIGFFKYLQKELNRGNWGYVPNQNGGFMGYWWAFQKNEFCTQYLQIQEEDLVLKINSNKEENDKKFRNICYKHYLAKAKEDGLSFEKPTRFGKGETMTILTTKYLIRDESSELIDIESTLEKLKRYTQFIETNSLSPAQFVD</sequence>
<organism evidence="1 2">
    <name type="scientific">Acinetobacter johnsonii</name>
    <dbReference type="NCBI Taxonomy" id="40214"/>
    <lineage>
        <taxon>Bacteria</taxon>
        <taxon>Pseudomonadati</taxon>
        <taxon>Pseudomonadota</taxon>
        <taxon>Gammaproteobacteria</taxon>
        <taxon>Moraxellales</taxon>
        <taxon>Moraxellaceae</taxon>
        <taxon>Acinetobacter</taxon>
    </lineage>
</organism>
<dbReference type="EMBL" id="JAOECG010000002">
    <property type="protein sequence ID" value="MDG9785834.1"/>
    <property type="molecule type" value="Genomic_DNA"/>
</dbReference>
<reference evidence="1" key="1">
    <citation type="submission" date="2022-09" db="EMBL/GenBank/DDBJ databases">
        <title>Intensive care unit water sources are persistently colonized with multi-drug resistant bacteria and are the site of extensive horizontal gene transfer of antibiotic resistance genes.</title>
        <authorList>
            <person name="Diorio-Toth L."/>
        </authorList>
    </citation>
    <scope>NUCLEOTIDE SEQUENCE</scope>
    <source>
        <strain evidence="1">GD04065</strain>
    </source>
</reference>
<dbReference type="Proteomes" id="UP001157887">
    <property type="component" value="Unassembled WGS sequence"/>
</dbReference>
<evidence type="ECO:0000313" key="2">
    <source>
        <dbReference type="Proteomes" id="UP001157887"/>
    </source>
</evidence>
<proteinExistence type="predicted"/>
<dbReference type="RefSeq" id="WP_094148167.1">
    <property type="nucleotide sequence ID" value="NZ_CANMLB010000003.1"/>
</dbReference>
<evidence type="ECO:0000313" key="1">
    <source>
        <dbReference type="EMBL" id="MDG9785834.1"/>
    </source>
</evidence>
<dbReference type="Pfam" id="PF14281">
    <property type="entry name" value="PDDEXK_4"/>
    <property type="match status" value="1"/>
</dbReference>
<accession>A0AAW6RRB6</accession>